<sequence>MLPALAPGDGVLAVRCGVVRSGQVRVFPDPGLPSRWLIKRVGAVHGGGAFDAVSDNADAAGVVDSRQFGPVPVAGSYVVVWTVRSGRPGPGRRAGSMR</sequence>
<evidence type="ECO:0000313" key="1">
    <source>
        <dbReference type="EMBL" id="STZ59478.1"/>
    </source>
</evidence>
<name>A0A378TF98_9MYCO</name>
<protein>
    <submittedName>
        <fullName evidence="1">Putative phage repressor</fullName>
    </submittedName>
</protein>
<gene>
    <name evidence="1" type="ORF">NCTC10821_03011</name>
</gene>
<dbReference type="AlphaFoldDB" id="A0A378TF98"/>
<dbReference type="SUPFAM" id="SSF51306">
    <property type="entry name" value="LexA/Signal peptidase"/>
    <property type="match status" value="1"/>
</dbReference>
<keyword evidence="2" id="KW-1185">Reference proteome</keyword>
<dbReference type="EMBL" id="UGQT01000001">
    <property type="protein sequence ID" value="STZ59478.1"/>
    <property type="molecule type" value="Genomic_DNA"/>
</dbReference>
<dbReference type="Proteomes" id="UP000254978">
    <property type="component" value="Unassembled WGS sequence"/>
</dbReference>
<organism evidence="1 2">
    <name type="scientific">Mycolicibacterium tokaiense</name>
    <dbReference type="NCBI Taxonomy" id="39695"/>
    <lineage>
        <taxon>Bacteria</taxon>
        <taxon>Bacillati</taxon>
        <taxon>Actinomycetota</taxon>
        <taxon>Actinomycetes</taxon>
        <taxon>Mycobacteriales</taxon>
        <taxon>Mycobacteriaceae</taxon>
        <taxon>Mycolicibacterium</taxon>
    </lineage>
</organism>
<proteinExistence type="predicted"/>
<dbReference type="CDD" id="cd06530">
    <property type="entry name" value="S26_SPase_I"/>
    <property type="match status" value="1"/>
</dbReference>
<dbReference type="Gene3D" id="2.10.109.10">
    <property type="entry name" value="Umud Fragment, subunit A"/>
    <property type="match status" value="1"/>
</dbReference>
<dbReference type="InterPro" id="IPR036286">
    <property type="entry name" value="LexA/Signal_pep-like_sf"/>
</dbReference>
<dbReference type="OrthoDB" id="1467636at2"/>
<dbReference type="GO" id="GO:0004252">
    <property type="term" value="F:serine-type endopeptidase activity"/>
    <property type="evidence" value="ECO:0007669"/>
    <property type="project" value="InterPro"/>
</dbReference>
<accession>A0A378TF98</accession>
<reference evidence="1 2" key="1">
    <citation type="submission" date="2018-06" db="EMBL/GenBank/DDBJ databases">
        <authorList>
            <consortium name="Pathogen Informatics"/>
            <person name="Doyle S."/>
        </authorList>
    </citation>
    <scope>NUCLEOTIDE SEQUENCE [LARGE SCALE GENOMIC DNA]</scope>
    <source>
        <strain evidence="1 2">NCTC10821</strain>
    </source>
</reference>
<dbReference type="InterPro" id="IPR019533">
    <property type="entry name" value="Peptidase_S26"/>
</dbReference>
<dbReference type="GO" id="GO:0006465">
    <property type="term" value="P:signal peptide processing"/>
    <property type="evidence" value="ECO:0007669"/>
    <property type="project" value="InterPro"/>
</dbReference>
<evidence type="ECO:0000313" key="2">
    <source>
        <dbReference type="Proteomes" id="UP000254978"/>
    </source>
</evidence>